<reference evidence="2" key="2">
    <citation type="submission" date="2020-09" db="EMBL/GenBank/DDBJ databases">
        <authorList>
            <person name="Sun Q."/>
            <person name="Ohkuma M."/>
        </authorList>
    </citation>
    <scope>NUCLEOTIDE SEQUENCE</scope>
    <source>
        <strain evidence="2">JCM 4369</strain>
    </source>
</reference>
<evidence type="ECO:0000256" key="1">
    <source>
        <dbReference type="SAM" id="MobiDB-lite"/>
    </source>
</evidence>
<proteinExistence type="predicted"/>
<accession>A0A918MAS9</accession>
<evidence type="ECO:0000313" key="3">
    <source>
        <dbReference type="Proteomes" id="UP000618795"/>
    </source>
</evidence>
<feature type="compositionally biased region" description="Pro residues" evidence="1">
    <location>
        <begin position="78"/>
        <end position="88"/>
    </location>
</feature>
<feature type="region of interest" description="Disordered" evidence="1">
    <location>
        <begin position="1"/>
        <end position="97"/>
    </location>
</feature>
<comment type="caution">
    <text evidence="2">The sequence shown here is derived from an EMBL/GenBank/DDBJ whole genome shotgun (WGS) entry which is preliminary data.</text>
</comment>
<organism evidence="2 3">
    <name type="scientific">Streptomyces filipinensis</name>
    <dbReference type="NCBI Taxonomy" id="66887"/>
    <lineage>
        <taxon>Bacteria</taxon>
        <taxon>Bacillati</taxon>
        <taxon>Actinomycetota</taxon>
        <taxon>Actinomycetes</taxon>
        <taxon>Kitasatosporales</taxon>
        <taxon>Streptomycetaceae</taxon>
        <taxon>Streptomyces</taxon>
    </lineage>
</organism>
<evidence type="ECO:0000313" key="2">
    <source>
        <dbReference type="EMBL" id="GGU89810.1"/>
    </source>
</evidence>
<keyword evidence="3" id="KW-1185">Reference proteome</keyword>
<gene>
    <name evidence="2" type="ORF">GCM10010260_25160</name>
</gene>
<feature type="compositionally biased region" description="Low complexity" evidence="1">
    <location>
        <begin position="1"/>
        <end position="33"/>
    </location>
</feature>
<dbReference type="Proteomes" id="UP000618795">
    <property type="component" value="Unassembled WGS sequence"/>
</dbReference>
<name>A0A918MAS9_9ACTN</name>
<protein>
    <submittedName>
        <fullName evidence="2">Uncharacterized protein</fullName>
    </submittedName>
</protein>
<dbReference type="AlphaFoldDB" id="A0A918MAS9"/>
<reference evidence="2" key="1">
    <citation type="journal article" date="2014" name="Int. J. Syst. Evol. Microbiol.">
        <title>Complete genome sequence of Corynebacterium casei LMG S-19264T (=DSM 44701T), isolated from a smear-ripened cheese.</title>
        <authorList>
            <consortium name="US DOE Joint Genome Institute (JGI-PGF)"/>
            <person name="Walter F."/>
            <person name="Albersmeier A."/>
            <person name="Kalinowski J."/>
            <person name="Ruckert C."/>
        </authorList>
    </citation>
    <scope>NUCLEOTIDE SEQUENCE</scope>
    <source>
        <strain evidence="2">JCM 4369</strain>
    </source>
</reference>
<dbReference type="EMBL" id="BMTD01000004">
    <property type="protein sequence ID" value="GGU89810.1"/>
    <property type="molecule type" value="Genomic_DNA"/>
</dbReference>
<sequence>MPPASVSRRSTPTPRSNGPTASPVPPRASASSAVFAGIGSPVRHTGTPKVDPARLPSPERPSPAPTAGRHLPERPPHSPEVPPHPPEVPYDRVTRIR</sequence>